<organism evidence="2 3">
    <name type="scientific">Renibacterium salmoninarum (strain ATCC 33209 / DSM 20767 / JCM 11484 / NBRC 15589 / NCIMB 2235)</name>
    <dbReference type="NCBI Taxonomy" id="288705"/>
    <lineage>
        <taxon>Bacteria</taxon>
        <taxon>Bacillati</taxon>
        <taxon>Actinomycetota</taxon>
        <taxon>Actinomycetes</taxon>
        <taxon>Micrococcales</taxon>
        <taxon>Micrococcaceae</taxon>
        <taxon>Renibacterium</taxon>
    </lineage>
</organism>
<dbReference type="EMBL" id="CP000910">
    <property type="protein sequence ID" value="ABY23005.1"/>
    <property type="molecule type" value="Genomic_DNA"/>
</dbReference>
<keyword evidence="3" id="KW-1185">Reference proteome</keyword>
<gene>
    <name evidence="2" type="ordered locus">RSal33209_1268</name>
</gene>
<feature type="region of interest" description="Disordered" evidence="1">
    <location>
        <begin position="1"/>
        <end position="27"/>
    </location>
</feature>
<protein>
    <submittedName>
        <fullName evidence="2">Uncharacterized protein</fullName>
    </submittedName>
</protein>
<evidence type="ECO:0000256" key="1">
    <source>
        <dbReference type="SAM" id="MobiDB-lite"/>
    </source>
</evidence>
<name>A9WPP7_RENSM</name>
<dbReference type="KEGG" id="rsa:RSal33209_1268"/>
<accession>A9WPP7</accession>
<reference evidence="3" key="1">
    <citation type="journal article" date="2008" name="J. Bacteriol.">
        <title>Genome sequence of the fish pathogen Renibacterium salmoninarum suggests reductive evolution away from an environmental Arthrobacter ancestor.</title>
        <authorList>
            <person name="Wiens G.D."/>
            <person name="Rockey D.D."/>
            <person name="Wu Z."/>
            <person name="Chang J."/>
            <person name="Levy R."/>
            <person name="Crane S."/>
            <person name="Chen D.S."/>
            <person name="Capri G.R."/>
            <person name="Burnett J.R."/>
            <person name="Sudheesh P.S."/>
            <person name="Schipma M.J."/>
            <person name="Burd H."/>
            <person name="Bhattacharyya A."/>
            <person name="Rhodes L.D."/>
            <person name="Kaul R."/>
            <person name="Strom M.S."/>
        </authorList>
    </citation>
    <scope>NUCLEOTIDE SEQUENCE [LARGE SCALE GENOMIC DNA]</scope>
    <source>
        <strain evidence="3">ATCC 33209 / DSM 20767 / JCM 11484 / NBRC 15589 / NCIMB 2235</strain>
    </source>
</reference>
<evidence type="ECO:0000313" key="2">
    <source>
        <dbReference type="EMBL" id="ABY23005.1"/>
    </source>
</evidence>
<dbReference type="AlphaFoldDB" id="A9WPP7"/>
<dbReference type="Proteomes" id="UP000002007">
    <property type="component" value="Chromosome"/>
</dbReference>
<dbReference type="HOGENOM" id="CLU_2791033_0_0_11"/>
<sequence>MTSWSKKRGSGFGLDQNRSGARKTVETTGEVDFRLSHTRAIPAAKQLSTVAGLVNSGSAVSGKAPLLQ</sequence>
<evidence type="ECO:0000313" key="3">
    <source>
        <dbReference type="Proteomes" id="UP000002007"/>
    </source>
</evidence>
<proteinExistence type="predicted"/>